<dbReference type="InterPro" id="IPR035513">
    <property type="entry name" value="Invertase/methylesterase_inhib"/>
</dbReference>
<dbReference type="OrthoDB" id="1915198at2759"/>
<dbReference type="AlphaFoldDB" id="A0A1U8F8I7"/>
<dbReference type="PANTHER" id="PTHR31080:SF263">
    <property type="entry name" value="PGPS_D7"/>
    <property type="match status" value="1"/>
</dbReference>
<dbReference type="GO" id="GO:0009505">
    <property type="term" value="C:plant-type cell wall"/>
    <property type="evidence" value="ECO:0000318"/>
    <property type="project" value="GO_Central"/>
</dbReference>
<reference evidence="4 5" key="1">
    <citation type="journal article" date="2014" name="Nat. Genet.">
        <title>Genome sequence of the hot pepper provides insights into the evolution of pungency in Capsicum species.</title>
        <authorList>
            <person name="Kim S."/>
            <person name="Park M."/>
            <person name="Yeom S.I."/>
            <person name="Kim Y.M."/>
            <person name="Lee J.M."/>
            <person name="Lee H.A."/>
            <person name="Seo E."/>
            <person name="Choi J."/>
            <person name="Cheong K."/>
            <person name="Kim K.T."/>
            <person name="Jung K."/>
            <person name="Lee G.W."/>
            <person name="Oh S.K."/>
            <person name="Bae C."/>
            <person name="Kim S.B."/>
            <person name="Lee H.Y."/>
            <person name="Kim S.Y."/>
            <person name="Kim M.S."/>
            <person name="Kang B.C."/>
            <person name="Jo Y.D."/>
            <person name="Yang H.B."/>
            <person name="Jeong H.J."/>
            <person name="Kang W.H."/>
            <person name="Kwon J.K."/>
            <person name="Shin C."/>
            <person name="Lim J.Y."/>
            <person name="Park J.H."/>
            <person name="Huh J.H."/>
            <person name="Kim J.S."/>
            <person name="Kim B.D."/>
            <person name="Cohen O."/>
            <person name="Paran I."/>
            <person name="Suh M.C."/>
            <person name="Lee S.B."/>
            <person name="Kim Y.K."/>
            <person name="Shin Y."/>
            <person name="Noh S.J."/>
            <person name="Park J."/>
            <person name="Seo Y.S."/>
            <person name="Kwon S.Y."/>
            <person name="Kim H.A."/>
            <person name="Park J.M."/>
            <person name="Kim H.J."/>
            <person name="Choi S.B."/>
            <person name="Bosland P.W."/>
            <person name="Reeves G."/>
            <person name="Jo S.H."/>
            <person name="Lee B.W."/>
            <person name="Cho H.T."/>
            <person name="Choi H.S."/>
            <person name="Lee M.S."/>
            <person name="Yu Y."/>
            <person name="Do Choi Y."/>
            <person name="Park B.S."/>
            <person name="van Deynze A."/>
            <person name="Ashrafi H."/>
            <person name="Hill T."/>
            <person name="Kim W.T."/>
            <person name="Pai H.S."/>
            <person name="Ahn H.K."/>
            <person name="Yeam I."/>
            <person name="Giovannoni J.J."/>
            <person name="Rose J.K."/>
            <person name="Sorensen I."/>
            <person name="Lee S.J."/>
            <person name="Kim R.W."/>
            <person name="Choi I.Y."/>
            <person name="Choi B.S."/>
            <person name="Lim J.S."/>
            <person name="Lee Y.H."/>
            <person name="Choi D."/>
        </authorList>
    </citation>
    <scope>NUCLEOTIDE SEQUENCE [LARGE SCALE GENOMIC DNA]</scope>
    <source>
        <strain evidence="5">cv. CM334</strain>
    </source>
</reference>
<keyword evidence="5" id="KW-1185">Reference proteome</keyword>
<feature type="region of interest" description="Disordered" evidence="2">
    <location>
        <begin position="36"/>
        <end position="108"/>
    </location>
</feature>
<keyword evidence="1" id="KW-0732">Signal</keyword>
<dbReference type="OMA" id="NECAISI"/>
<dbReference type="KEGG" id="cann:107854517"/>
<evidence type="ECO:0000256" key="1">
    <source>
        <dbReference type="ARBA" id="ARBA00022729"/>
    </source>
</evidence>
<dbReference type="InterPro" id="IPR006501">
    <property type="entry name" value="Pectinesterase_inhib_dom"/>
</dbReference>
<dbReference type="Proteomes" id="UP000222542">
    <property type="component" value="Unassembled WGS sequence"/>
</dbReference>
<feature type="compositionally biased region" description="Pro residues" evidence="2">
    <location>
        <begin position="64"/>
        <end position="74"/>
    </location>
</feature>
<dbReference type="Gramene" id="PHT71204">
    <property type="protein sequence ID" value="PHT71204"/>
    <property type="gene ID" value="T459_26308"/>
</dbReference>
<dbReference type="GO" id="GO:0009827">
    <property type="term" value="P:plant-type cell wall modification"/>
    <property type="evidence" value="ECO:0000318"/>
    <property type="project" value="GO_Central"/>
</dbReference>
<dbReference type="GO" id="GO:0004857">
    <property type="term" value="F:enzyme inhibitor activity"/>
    <property type="evidence" value="ECO:0000318"/>
    <property type="project" value="GO_Central"/>
</dbReference>
<dbReference type="Gene3D" id="1.20.140.40">
    <property type="entry name" value="Invertase/pectin methylesterase inhibitor family protein"/>
    <property type="match status" value="1"/>
</dbReference>
<evidence type="ECO:0000313" key="4">
    <source>
        <dbReference type="EMBL" id="PHT71204.1"/>
    </source>
</evidence>
<accession>A0A1U8F8I7</accession>
<name>A0A1U8F8I7_CAPAN</name>
<dbReference type="PANTHER" id="PTHR31080">
    <property type="entry name" value="PECTINESTERASE INHIBITOR-LIKE"/>
    <property type="match status" value="1"/>
</dbReference>
<feature type="domain" description="Pectinesterase inhibitor" evidence="3">
    <location>
        <begin position="99"/>
        <end position="246"/>
    </location>
</feature>
<organism evidence="4 5">
    <name type="scientific">Capsicum annuum</name>
    <name type="common">Capsicum pepper</name>
    <dbReference type="NCBI Taxonomy" id="4072"/>
    <lineage>
        <taxon>Eukaryota</taxon>
        <taxon>Viridiplantae</taxon>
        <taxon>Streptophyta</taxon>
        <taxon>Embryophyta</taxon>
        <taxon>Tracheophyta</taxon>
        <taxon>Spermatophyta</taxon>
        <taxon>Magnoliopsida</taxon>
        <taxon>eudicotyledons</taxon>
        <taxon>Gunneridae</taxon>
        <taxon>Pentapetalae</taxon>
        <taxon>asterids</taxon>
        <taxon>lamiids</taxon>
        <taxon>Solanales</taxon>
        <taxon>Solanaceae</taxon>
        <taxon>Solanoideae</taxon>
        <taxon>Capsiceae</taxon>
        <taxon>Capsicum</taxon>
    </lineage>
</organism>
<dbReference type="NCBIfam" id="TIGR01614">
    <property type="entry name" value="PME_inhib"/>
    <property type="match status" value="1"/>
</dbReference>
<protein>
    <recommendedName>
        <fullName evidence="3">Pectinesterase inhibitor domain-containing protein</fullName>
    </recommendedName>
</protein>
<dbReference type="Pfam" id="PF04043">
    <property type="entry name" value="PMEI"/>
    <property type="match status" value="1"/>
</dbReference>
<evidence type="ECO:0000313" key="5">
    <source>
        <dbReference type="Proteomes" id="UP000222542"/>
    </source>
</evidence>
<dbReference type="SMR" id="A0A1U8F8I7"/>
<dbReference type="SMART" id="SM00856">
    <property type="entry name" value="PMEI"/>
    <property type="match status" value="1"/>
</dbReference>
<proteinExistence type="predicted"/>
<sequence>MAFYNQIFLVFAISLFFTTLPSKATFFFPRFQAPPLSPSKSSSSSSSPYTETLPPKGYNVPKSQEPPPSKPYSPSPSSYKKPLPPKGYKIPKSQAPPLSPSKSSSSFSSSSAYKKTIEISKKSTPVTSNGDVSIFINSVMEATMAKTEEFISTVIEQRLEDPETDIYATDCLETCKEVYQDAVDAMKKAEEDCKVKNYYKANVDISAMMTDIDTCNDCAISVYGDDSEFKEFDNWIHGVGSDCLEKIATHSK</sequence>
<dbReference type="CDD" id="cd15800">
    <property type="entry name" value="PMEI-like_2"/>
    <property type="match status" value="1"/>
</dbReference>
<evidence type="ECO:0000256" key="2">
    <source>
        <dbReference type="SAM" id="MobiDB-lite"/>
    </source>
</evidence>
<dbReference type="EMBL" id="AYRZ02000010">
    <property type="protein sequence ID" value="PHT71204.1"/>
    <property type="molecule type" value="Genomic_DNA"/>
</dbReference>
<feature type="compositionally biased region" description="Low complexity" evidence="2">
    <location>
        <begin position="38"/>
        <end position="48"/>
    </location>
</feature>
<reference evidence="4 5" key="2">
    <citation type="journal article" date="2017" name="Genome Biol.">
        <title>New reference genome sequences of hot pepper reveal the massive evolution of plant disease-resistance genes by retroduplication.</title>
        <authorList>
            <person name="Kim S."/>
            <person name="Park J."/>
            <person name="Yeom S.I."/>
            <person name="Kim Y.M."/>
            <person name="Seo E."/>
            <person name="Kim K.T."/>
            <person name="Kim M.S."/>
            <person name="Lee J.M."/>
            <person name="Cheong K."/>
            <person name="Shin H.S."/>
            <person name="Kim S.B."/>
            <person name="Han K."/>
            <person name="Lee J."/>
            <person name="Park M."/>
            <person name="Lee H.A."/>
            <person name="Lee H.Y."/>
            <person name="Lee Y."/>
            <person name="Oh S."/>
            <person name="Lee J.H."/>
            <person name="Choi E."/>
            <person name="Choi E."/>
            <person name="Lee S.E."/>
            <person name="Jeon J."/>
            <person name="Kim H."/>
            <person name="Choi G."/>
            <person name="Song H."/>
            <person name="Lee J."/>
            <person name="Lee S.C."/>
            <person name="Kwon J.K."/>
            <person name="Lee H.Y."/>
            <person name="Koo N."/>
            <person name="Hong Y."/>
            <person name="Kim R.W."/>
            <person name="Kang W.H."/>
            <person name="Huh J.H."/>
            <person name="Kang B.C."/>
            <person name="Yang T.J."/>
            <person name="Lee Y.H."/>
            <person name="Bennetzen J.L."/>
            <person name="Choi D."/>
        </authorList>
    </citation>
    <scope>NUCLEOTIDE SEQUENCE [LARGE SCALE GENOMIC DNA]</scope>
    <source>
        <strain evidence="5">cv. CM334</strain>
    </source>
</reference>
<dbReference type="SUPFAM" id="SSF101148">
    <property type="entry name" value="Plant invertase/pectin methylesterase inhibitor"/>
    <property type="match status" value="1"/>
</dbReference>
<evidence type="ECO:0000259" key="3">
    <source>
        <dbReference type="SMART" id="SM00856"/>
    </source>
</evidence>
<comment type="caution">
    <text evidence="4">The sequence shown here is derived from an EMBL/GenBank/DDBJ whole genome shotgun (WGS) entry which is preliminary data.</text>
</comment>
<dbReference type="InterPro" id="IPR051955">
    <property type="entry name" value="PME_Inhibitor"/>
</dbReference>
<feature type="compositionally biased region" description="Low complexity" evidence="2">
    <location>
        <begin position="75"/>
        <end position="108"/>
    </location>
</feature>
<gene>
    <name evidence="4" type="ORF">T459_26308</name>
</gene>